<evidence type="ECO:0000256" key="2">
    <source>
        <dbReference type="ARBA" id="ARBA00022475"/>
    </source>
</evidence>
<evidence type="ECO:0000256" key="5">
    <source>
        <dbReference type="ARBA" id="ARBA00023136"/>
    </source>
</evidence>
<feature type="transmembrane region" description="Helical" evidence="7">
    <location>
        <begin position="343"/>
        <end position="370"/>
    </location>
</feature>
<evidence type="ECO:0000256" key="3">
    <source>
        <dbReference type="ARBA" id="ARBA00022692"/>
    </source>
</evidence>
<gene>
    <name evidence="8" type="ORF">J2751_000630</name>
</gene>
<reference evidence="8" key="1">
    <citation type="submission" date="2021-03" db="EMBL/GenBank/DDBJ databases">
        <title>Genomic Encyclopedia of Type Strains, Phase IV (KMG-IV): sequencing the most valuable type-strain genomes for metagenomic binning, comparative biology and taxonomic classification.</title>
        <authorList>
            <person name="Goeker M."/>
        </authorList>
    </citation>
    <scope>NUCLEOTIDE SEQUENCE</scope>
    <source>
        <strain evidence="8">DSM 23564</strain>
    </source>
</reference>
<feature type="transmembrane region" description="Helical" evidence="7">
    <location>
        <begin position="305"/>
        <end position="323"/>
    </location>
</feature>
<evidence type="ECO:0000256" key="4">
    <source>
        <dbReference type="ARBA" id="ARBA00022989"/>
    </source>
</evidence>
<dbReference type="GO" id="GO:0005886">
    <property type="term" value="C:plasma membrane"/>
    <property type="evidence" value="ECO:0007669"/>
    <property type="project" value="UniProtKB-SubCell"/>
</dbReference>
<name>A0A8T4GCX5_9EURY</name>
<feature type="transmembrane region" description="Helical" evidence="7">
    <location>
        <begin position="74"/>
        <end position="97"/>
    </location>
</feature>
<keyword evidence="2" id="KW-1003">Cell membrane</keyword>
<feature type="transmembrane region" description="Helical" evidence="7">
    <location>
        <begin position="136"/>
        <end position="160"/>
    </location>
</feature>
<feature type="transmembrane region" description="Helical" evidence="7">
    <location>
        <begin position="104"/>
        <end position="124"/>
    </location>
</feature>
<dbReference type="InterPro" id="IPR001851">
    <property type="entry name" value="ABC_transp_permease"/>
</dbReference>
<dbReference type="GO" id="GO:0015658">
    <property type="term" value="F:branched-chain amino acid transmembrane transporter activity"/>
    <property type="evidence" value="ECO:0007669"/>
    <property type="project" value="InterPro"/>
</dbReference>
<feature type="transmembrane region" description="Helical" evidence="7">
    <location>
        <begin position="251"/>
        <end position="271"/>
    </location>
</feature>
<keyword evidence="5 7" id="KW-0472">Membrane</keyword>
<accession>A0A8T4GCX5</accession>
<evidence type="ECO:0000256" key="7">
    <source>
        <dbReference type="SAM" id="Phobius"/>
    </source>
</evidence>
<keyword evidence="9" id="KW-1185">Reference proteome</keyword>
<feature type="transmembrane region" description="Helical" evidence="7">
    <location>
        <begin position="413"/>
        <end position="429"/>
    </location>
</feature>
<dbReference type="CDD" id="cd06581">
    <property type="entry name" value="TM_PBP1_LivM_like"/>
    <property type="match status" value="1"/>
</dbReference>
<comment type="subcellular location">
    <subcellularLocation>
        <location evidence="1">Cell membrane</location>
        <topology evidence="1">Multi-pass membrane protein</topology>
    </subcellularLocation>
</comment>
<dbReference type="PANTHER" id="PTHR30482:SF10">
    <property type="entry name" value="HIGH-AFFINITY BRANCHED-CHAIN AMINO ACID TRANSPORT PROTEIN BRAE"/>
    <property type="match status" value="1"/>
</dbReference>
<feature type="transmembrane region" description="Helical" evidence="7">
    <location>
        <begin position="48"/>
        <end position="68"/>
    </location>
</feature>
<keyword evidence="3 7" id="KW-0812">Transmembrane</keyword>
<comment type="caution">
    <text evidence="8">The sequence shown here is derived from an EMBL/GenBank/DDBJ whole genome shotgun (WGS) entry which is preliminary data.</text>
</comment>
<evidence type="ECO:0000256" key="1">
    <source>
        <dbReference type="ARBA" id="ARBA00004651"/>
    </source>
</evidence>
<protein>
    <submittedName>
        <fullName evidence="8">Branched-chain amino acid transport system permease protein</fullName>
    </submittedName>
</protein>
<dbReference type="OrthoDB" id="239932at2157"/>
<dbReference type="Pfam" id="PF02653">
    <property type="entry name" value="BPD_transp_2"/>
    <property type="match status" value="1"/>
</dbReference>
<keyword evidence="4 7" id="KW-1133">Transmembrane helix</keyword>
<evidence type="ECO:0000256" key="6">
    <source>
        <dbReference type="SAM" id="MobiDB-lite"/>
    </source>
</evidence>
<dbReference type="InterPro" id="IPR043428">
    <property type="entry name" value="LivM-like"/>
</dbReference>
<sequence>MTDRETGANTPDPTPDGGTDPTPDGDEDGGEPESATGAVIDALRENDLGLVITTLLLVYAGATLLTFTDGLNSVFGLMRTLTFLGLVYALSALALNLHWGYTGLFNIGVAGFMAVGVYTMGIVVRSPDPAFGPPGFGLPLPVGIIAGMAAAALIGLLAALPALRLKADYLAIVTLGLSEIIRLTLQSSAFDTFLRDTIGVGTGGGRGMGMPSNPVRELFLVDGRAGDPTAFGELVFGTVGEGGLGIANNIVVGWGYVLVLAVFLVGFYVLLERLGHSPFGRNLKAIREDELVADSLGKNVDLIKIKVFMIGCALMGLAGILWFGSQGNVSPTPQFMPLLTFYVFVAVIIGGSGSNTGSVIGGIVFAAVLFEGPRRAGSAVRGIIDAPTPQSFADAVVSLDPVAFLAFATDNVAPLQFIFLGLVLILIMHRRPDGLLGDRIETASAVDLSERSRGGDHDE</sequence>
<dbReference type="EMBL" id="JAGGKQ010000003">
    <property type="protein sequence ID" value="MBP1921637.1"/>
    <property type="molecule type" value="Genomic_DNA"/>
</dbReference>
<organism evidence="8 9">
    <name type="scientific">Halorubrum alkaliphilum</name>
    <dbReference type="NCBI Taxonomy" id="261290"/>
    <lineage>
        <taxon>Archaea</taxon>
        <taxon>Methanobacteriati</taxon>
        <taxon>Methanobacteriota</taxon>
        <taxon>Stenosarchaea group</taxon>
        <taxon>Halobacteria</taxon>
        <taxon>Halobacteriales</taxon>
        <taxon>Haloferacaceae</taxon>
        <taxon>Halorubrum</taxon>
    </lineage>
</organism>
<dbReference type="AlphaFoldDB" id="A0A8T4GCX5"/>
<dbReference type="PANTHER" id="PTHR30482">
    <property type="entry name" value="HIGH-AFFINITY BRANCHED-CHAIN AMINO ACID TRANSPORT SYSTEM PERMEASE"/>
    <property type="match status" value="1"/>
</dbReference>
<dbReference type="RefSeq" id="WP_209483055.1">
    <property type="nucleotide sequence ID" value="NZ_JAGGKQ010000003.1"/>
</dbReference>
<dbReference type="Proteomes" id="UP000823588">
    <property type="component" value="Unassembled WGS sequence"/>
</dbReference>
<evidence type="ECO:0000313" key="8">
    <source>
        <dbReference type="EMBL" id="MBP1921637.1"/>
    </source>
</evidence>
<feature type="region of interest" description="Disordered" evidence="6">
    <location>
        <begin position="1"/>
        <end position="34"/>
    </location>
</feature>
<proteinExistence type="predicted"/>
<evidence type="ECO:0000313" key="9">
    <source>
        <dbReference type="Proteomes" id="UP000823588"/>
    </source>
</evidence>